<dbReference type="CDD" id="cd02659">
    <property type="entry name" value="peptidase_C19C"/>
    <property type="match status" value="1"/>
</dbReference>
<reference evidence="13" key="1">
    <citation type="journal article" date="2020" name="Fungal Divers.">
        <title>Resolving the Mortierellaceae phylogeny through synthesis of multi-gene phylogenetics and phylogenomics.</title>
        <authorList>
            <person name="Vandepol N."/>
            <person name="Liber J."/>
            <person name="Desiro A."/>
            <person name="Na H."/>
            <person name="Kennedy M."/>
            <person name="Barry K."/>
            <person name="Grigoriev I.V."/>
            <person name="Miller A.N."/>
            <person name="O'Donnell K."/>
            <person name="Stajich J.E."/>
            <person name="Bonito G."/>
        </authorList>
    </citation>
    <scope>NUCLEOTIDE SEQUENCE</scope>
    <source>
        <strain evidence="13">KOD1015</strain>
    </source>
</reference>
<feature type="domain" description="MATH" evidence="11">
    <location>
        <begin position="104"/>
        <end position="239"/>
    </location>
</feature>
<dbReference type="PANTHER" id="PTHR24006:SF644">
    <property type="entry name" value="UBIQUITIN CARBOXYL-TERMINAL HYDROLASE 7"/>
    <property type="match status" value="1"/>
</dbReference>
<dbReference type="PROSITE" id="PS00973">
    <property type="entry name" value="USP_2"/>
    <property type="match status" value="1"/>
</dbReference>
<dbReference type="Gene3D" id="3.10.20.90">
    <property type="entry name" value="Phosphatidylinositol 3-kinase Catalytic Subunit, Chain A, domain 1"/>
    <property type="match status" value="2"/>
</dbReference>
<dbReference type="PROSITE" id="PS00972">
    <property type="entry name" value="USP_1"/>
    <property type="match status" value="1"/>
</dbReference>
<dbReference type="InterPro" id="IPR008974">
    <property type="entry name" value="TRAF-like"/>
</dbReference>
<dbReference type="PROSITE" id="PS50144">
    <property type="entry name" value="MATH"/>
    <property type="match status" value="1"/>
</dbReference>
<dbReference type="AlphaFoldDB" id="A0A9P6FXG3"/>
<sequence length="1176" mass="135198">ARSLGYLVVGINEYYTSKRCPKCENFVGRPKDLRRSYCSKCEKYIHRDSMAAHNMEEQMDVKMEHTQSPLKDSPPPEERHSVNDVVWLSKKLMPIMGDLEEQGFGIFQWEIKDWRTLDKRVVGPEFSVGGYKWQVDNERILLFPQGNNAQELVSVYLDSAESRESPDLQWHACAQFALLMSNPNDPTVYTASQAHHRFTPTDADWGFTKFHELRRLETPLDSRDIPLMEKGHTVITAVVRVYDDSTGVLWHDFVNYDSKAMTGYVGLKNQGATCYMNSLLQSLYFTNYFRKAVFEIPTVDDEPSKSVSLALQRVFYQLATSSASVGTTELTKSFGWNSLESFMQHDVQEFNRVLQDNLEGKMKGTHAEGAIQNLFVGKMKSYIKCINVDYESSRVENFYDIQLNVKGCKTLRDSFANYIDVETLDGDNKYHAEGHGLQDARKGVIFESFPPVLHLQLKRFEYDMERDAMVKINDRHEFPLEIDLAEFVSDSDEKKKAGPDDYKYSLHGVLVHSGDLHGGHYFALLKPEKGEGWFRFDDDRVTRAKLKEVLDENYGGGEPLENLGQMSLAMRQLSRHKRFTNAYMLVYIRNNSMDDILKPLTTNDIPEHLHRRIDEERQAMENKRRERDEQLQCLQARLVTDTDFREHDGFDLFDPFSKAGKTLKVRKQDTFASFKKAVADLYEVPMDHIRIWTLLRRQNDTIRTDAPIPDTELNTPMETIRFNYGLRTQVDIKCYVEFADNLSGSPNGKTAPFQSEAQSGNIMIFTKYFDPFTQTLEGVGKLYVQKNGKVGDIVPILNERKGFPANTPLNLLEEIKPTMIEPMKMKSTFSHCEIQSGDIIIFQKELTPKEKTDLQQQNVRYTVASHFNYLFNRIVIEFKPKKEDDPSLETYTLELSRRSTYDQVAATLAEKLNTDPLKIQFFMASAPSGLPKSSIKRATNLLLQEMLPNNAHQSNGLNVLYYEKLEISIVELESKRSFKITWIGPTLKDETIHELHVLKTDTMNAVVDALLKSKLKLSPEGSHKLRIFAAYNGKHVKDVSFQESISSLHEMLTIYVEEIPIEELEQGDDEYVMHCFHFQGDTARTHSIPFRAIIKNGEPFANTKDRIRARLGMNDKEFAKIKFVYYRPNGIVVPLNDGDVVSDTEYIQGDYIGLDHVDKSGRNNRLGFEKAIFIRG</sequence>
<dbReference type="GO" id="GO:0031647">
    <property type="term" value="P:regulation of protein stability"/>
    <property type="evidence" value="ECO:0007669"/>
    <property type="project" value="TreeGrafter"/>
</dbReference>
<evidence type="ECO:0000259" key="11">
    <source>
        <dbReference type="PROSITE" id="PS50144"/>
    </source>
</evidence>
<dbReference type="PANTHER" id="PTHR24006">
    <property type="entry name" value="UBIQUITIN CARBOXYL-TERMINAL HYDROLASE"/>
    <property type="match status" value="1"/>
</dbReference>
<feature type="domain" description="USP" evidence="12">
    <location>
        <begin position="265"/>
        <end position="590"/>
    </location>
</feature>
<evidence type="ECO:0000256" key="4">
    <source>
        <dbReference type="ARBA" id="ARBA00012759"/>
    </source>
</evidence>
<dbReference type="SMART" id="SM00061">
    <property type="entry name" value="MATH"/>
    <property type="match status" value="1"/>
</dbReference>
<keyword evidence="6" id="KW-0833">Ubl conjugation pathway</keyword>
<dbReference type="GO" id="GO:0005829">
    <property type="term" value="C:cytosol"/>
    <property type="evidence" value="ECO:0007669"/>
    <property type="project" value="TreeGrafter"/>
</dbReference>
<evidence type="ECO:0000256" key="9">
    <source>
        <dbReference type="ARBA" id="ARBA00023125"/>
    </source>
</evidence>
<dbReference type="InterPro" id="IPR010095">
    <property type="entry name" value="Cas12f1-like_TNB"/>
</dbReference>
<proteinExistence type="inferred from homology"/>
<keyword evidence="10" id="KW-0539">Nucleus</keyword>
<dbReference type="EC" id="3.4.19.12" evidence="4"/>
<evidence type="ECO:0000256" key="7">
    <source>
        <dbReference type="ARBA" id="ARBA00022801"/>
    </source>
</evidence>
<protein>
    <recommendedName>
        <fullName evidence="4">ubiquitinyl hydrolase 1</fullName>
        <ecNumber evidence="4">3.4.19.12</ecNumber>
    </recommendedName>
</protein>
<evidence type="ECO:0000256" key="8">
    <source>
        <dbReference type="ARBA" id="ARBA00022807"/>
    </source>
</evidence>
<dbReference type="GO" id="GO:0004843">
    <property type="term" value="F:cysteine-type deubiquitinase activity"/>
    <property type="evidence" value="ECO:0007669"/>
    <property type="project" value="UniProtKB-EC"/>
</dbReference>
<dbReference type="InterPro" id="IPR002083">
    <property type="entry name" value="MATH/TRAF_dom"/>
</dbReference>
<dbReference type="GO" id="GO:0006508">
    <property type="term" value="P:proteolysis"/>
    <property type="evidence" value="ECO:0007669"/>
    <property type="project" value="UniProtKB-KW"/>
</dbReference>
<evidence type="ECO:0000256" key="10">
    <source>
        <dbReference type="ARBA" id="ARBA00023242"/>
    </source>
</evidence>
<evidence type="ECO:0000256" key="6">
    <source>
        <dbReference type="ARBA" id="ARBA00022786"/>
    </source>
</evidence>
<accession>A0A9P6FXG3</accession>
<dbReference type="InterPro" id="IPR029346">
    <property type="entry name" value="USP_C"/>
</dbReference>
<dbReference type="Pfam" id="PF22486">
    <property type="entry name" value="MATH_2"/>
    <property type="match status" value="1"/>
</dbReference>
<keyword evidence="14" id="KW-1185">Reference proteome</keyword>
<dbReference type="InterPro" id="IPR024729">
    <property type="entry name" value="USP7_ICP0-binding_dom"/>
</dbReference>
<dbReference type="GO" id="GO:0003677">
    <property type="term" value="F:DNA binding"/>
    <property type="evidence" value="ECO:0007669"/>
    <property type="project" value="UniProtKB-KW"/>
</dbReference>
<keyword evidence="8" id="KW-0788">Thiol protease</keyword>
<dbReference type="OrthoDB" id="289038at2759"/>
<evidence type="ECO:0000256" key="3">
    <source>
        <dbReference type="ARBA" id="ARBA00009085"/>
    </source>
</evidence>
<dbReference type="PROSITE" id="PS50235">
    <property type="entry name" value="USP_3"/>
    <property type="match status" value="1"/>
</dbReference>
<feature type="non-terminal residue" evidence="13">
    <location>
        <position position="1176"/>
    </location>
</feature>
<dbReference type="GO" id="GO:0140492">
    <property type="term" value="F:metal-dependent deubiquitinase activity"/>
    <property type="evidence" value="ECO:0007669"/>
    <property type="project" value="UniProtKB-ARBA"/>
</dbReference>
<dbReference type="InterPro" id="IPR028889">
    <property type="entry name" value="USP"/>
</dbReference>
<dbReference type="Pfam" id="PF07282">
    <property type="entry name" value="Cas12f1-like_TNB"/>
    <property type="match status" value="1"/>
</dbReference>
<gene>
    <name evidence="13" type="ORF">BGW38_009760</name>
</gene>
<keyword evidence="5" id="KW-0645">Protease</keyword>
<dbReference type="Pfam" id="PF14533">
    <property type="entry name" value="USP7_C2"/>
    <property type="match status" value="1"/>
</dbReference>
<dbReference type="SUPFAM" id="SSF49599">
    <property type="entry name" value="TRAF domain-like"/>
    <property type="match status" value="1"/>
</dbReference>
<dbReference type="Gene3D" id="3.90.70.10">
    <property type="entry name" value="Cysteine proteinases"/>
    <property type="match status" value="1"/>
</dbReference>
<keyword evidence="7" id="KW-0378">Hydrolase</keyword>
<dbReference type="InterPro" id="IPR050164">
    <property type="entry name" value="Peptidase_C19"/>
</dbReference>
<dbReference type="Pfam" id="PF00443">
    <property type="entry name" value="UCH"/>
    <property type="match status" value="1"/>
</dbReference>
<comment type="similarity">
    <text evidence="3">Belongs to the peptidase C19 family.</text>
</comment>
<name>A0A9P6FXG3_9FUNG</name>
<dbReference type="SUPFAM" id="SSF54001">
    <property type="entry name" value="Cysteine proteinases"/>
    <property type="match status" value="1"/>
</dbReference>
<organism evidence="13 14">
    <name type="scientific">Lunasporangiospora selenospora</name>
    <dbReference type="NCBI Taxonomy" id="979761"/>
    <lineage>
        <taxon>Eukaryota</taxon>
        <taxon>Fungi</taxon>
        <taxon>Fungi incertae sedis</taxon>
        <taxon>Mucoromycota</taxon>
        <taxon>Mortierellomycotina</taxon>
        <taxon>Mortierellomycetes</taxon>
        <taxon>Mortierellales</taxon>
        <taxon>Mortierellaceae</taxon>
        <taxon>Lunasporangiospora</taxon>
    </lineage>
</organism>
<dbReference type="Gene3D" id="2.60.210.10">
    <property type="entry name" value="Apoptosis, Tumor Necrosis Factor Receptor Associated Protein 2, Chain A"/>
    <property type="match status" value="1"/>
</dbReference>
<evidence type="ECO:0000256" key="5">
    <source>
        <dbReference type="ARBA" id="ARBA00022670"/>
    </source>
</evidence>
<dbReference type="GO" id="GO:0005634">
    <property type="term" value="C:nucleus"/>
    <property type="evidence" value="ECO:0007669"/>
    <property type="project" value="UniProtKB-SubCell"/>
</dbReference>
<comment type="subcellular location">
    <subcellularLocation>
        <location evidence="2">Nucleus</location>
    </subcellularLocation>
</comment>
<evidence type="ECO:0000259" key="12">
    <source>
        <dbReference type="PROSITE" id="PS50235"/>
    </source>
</evidence>
<dbReference type="InterPro" id="IPR001394">
    <property type="entry name" value="Peptidase_C19_UCH"/>
</dbReference>
<dbReference type="FunFam" id="3.90.70.10:FF:000005">
    <property type="entry name" value="Ubiquitin carboxyl-terminal hydrolase 7"/>
    <property type="match status" value="1"/>
</dbReference>
<comment type="caution">
    <text evidence="13">The sequence shown here is derived from an EMBL/GenBank/DDBJ whole genome shotgun (WGS) entry which is preliminary data.</text>
</comment>
<evidence type="ECO:0000313" key="13">
    <source>
        <dbReference type="EMBL" id="KAF9583319.1"/>
    </source>
</evidence>
<dbReference type="InterPro" id="IPR038765">
    <property type="entry name" value="Papain-like_cys_pep_sf"/>
</dbReference>
<keyword evidence="9" id="KW-0238">DNA-binding</keyword>
<evidence type="ECO:0000313" key="14">
    <source>
        <dbReference type="Proteomes" id="UP000780801"/>
    </source>
</evidence>
<dbReference type="Pfam" id="PF12436">
    <property type="entry name" value="USP7_ICP0_bdg"/>
    <property type="match status" value="1"/>
</dbReference>
<evidence type="ECO:0000256" key="2">
    <source>
        <dbReference type="ARBA" id="ARBA00004123"/>
    </source>
</evidence>
<dbReference type="GO" id="GO:0016579">
    <property type="term" value="P:protein deubiquitination"/>
    <property type="evidence" value="ECO:0007669"/>
    <property type="project" value="InterPro"/>
</dbReference>
<comment type="catalytic activity">
    <reaction evidence="1">
        <text>Thiol-dependent hydrolysis of ester, thioester, amide, peptide and isopeptide bonds formed by the C-terminal Gly of ubiquitin (a 76-residue protein attached to proteins as an intracellular targeting signal).</text>
        <dbReference type="EC" id="3.4.19.12"/>
    </reaction>
</comment>
<dbReference type="InterPro" id="IPR018200">
    <property type="entry name" value="USP_CS"/>
</dbReference>
<dbReference type="EMBL" id="JAABOA010000737">
    <property type="protein sequence ID" value="KAF9583319.1"/>
    <property type="molecule type" value="Genomic_DNA"/>
</dbReference>
<evidence type="ECO:0000256" key="1">
    <source>
        <dbReference type="ARBA" id="ARBA00000707"/>
    </source>
</evidence>
<dbReference type="Proteomes" id="UP000780801">
    <property type="component" value="Unassembled WGS sequence"/>
</dbReference>